<reference evidence="2 3" key="1">
    <citation type="submission" date="2024-04" db="EMBL/GenBank/DDBJ databases">
        <title>Tritrichomonas musculus Genome.</title>
        <authorList>
            <person name="Alves-Ferreira E."/>
            <person name="Grigg M."/>
            <person name="Lorenzi H."/>
            <person name="Galac M."/>
        </authorList>
    </citation>
    <scope>NUCLEOTIDE SEQUENCE [LARGE SCALE GENOMIC DNA]</scope>
    <source>
        <strain evidence="2 3">EAF2021</strain>
    </source>
</reference>
<keyword evidence="1" id="KW-1133">Transmembrane helix</keyword>
<keyword evidence="1" id="KW-0812">Transmembrane</keyword>
<dbReference type="EMBL" id="JAPFFF010000017">
    <property type="protein sequence ID" value="KAK8863668.1"/>
    <property type="molecule type" value="Genomic_DNA"/>
</dbReference>
<sequence>MEFLDLYKTSFIIIIAIIAFTVQVIVFNDPPSFPLSHHFDDSIDCFNIISSSITIDKSRIKVRMDVKDFIQYPIEVASSMVHIESKVGNVNFSFPPNIFWDLVSDKHHISFCVLQTAAGDVEASLYCQNTLLSKTINKVNSLDAYPVGWSRIFEDQYFSGVFYDVCFNSNSKLVFCSKQSAVIGNIRASYSEEVPVFITSQSAANYQQSERIPRLETFSVFVPYNSKNEKTYFNTPIANAQNFLFDTVLPIFGSLEFSPTTFITSNKKIYNQLAPILGSKVQLLSKSCHKKLAFLPTTGSYNILTKKNYNNFAQSQSIHTNFLFSLKKTVFDSLREFYSTQSNSSSDNTKLDQKYDVVLDQGISRFLQSLKNNLSSSYNIFVISDKHSFNMISNIVRSAKVVVASDIKTLFFGALMNKNSTLIEVSPEDMNCISFKNYLSTKFDVNYEVVQSKSKKCKCIGSKDLECYFGNQHNFINIDKRTLFNTIKASLN</sequence>
<gene>
    <name evidence="2" type="ORF">M9Y10_011356</name>
</gene>
<proteinExistence type="predicted"/>
<keyword evidence="1" id="KW-0472">Membrane</keyword>
<evidence type="ECO:0000313" key="2">
    <source>
        <dbReference type="EMBL" id="KAK8863668.1"/>
    </source>
</evidence>
<keyword evidence="3" id="KW-1185">Reference proteome</keyword>
<feature type="transmembrane region" description="Helical" evidence="1">
    <location>
        <begin position="6"/>
        <end position="27"/>
    </location>
</feature>
<accession>A0ABR2IKK5</accession>
<dbReference type="Proteomes" id="UP001470230">
    <property type="component" value="Unassembled WGS sequence"/>
</dbReference>
<comment type="caution">
    <text evidence="2">The sequence shown here is derived from an EMBL/GenBank/DDBJ whole genome shotgun (WGS) entry which is preliminary data.</text>
</comment>
<evidence type="ECO:0000256" key="1">
    <source>
        <dbReference type="SAM" id="Phobius"/>
    </source>
</evidence>
<organism evidence="2 3">
    <name type="scientific">Tritrichomonas musculus</name>
    <dbReference type="NCBI Taxonomy" id="1915356"/>
    <lineage>
        <taxon>Eukaryota</taxon>
        <taxon>Metamonada</taxon>
        <taxon>Parabasalia</taxon>
        <taxon>Tritrichomonadida</taxon>
        <taxon>Tritrichomonadidae</taxon>
        <taxon>Tritrichomonas</taxon>
    </lineage>
</organism>
<protein>
    <submittedName>
        <fullName evidence="2">Uncharacterized protein</fullName>
    </submittedName>
</protein>
<evidence type="ECO:0000313" key="3">
    <source>
        <dbReference type="Proteomes" id="UP001470230"/>
    </source>
</evidence>
<name>A0ABR2IKK5_9EUKA</name>